<proteinExistence type="predicted"/>
<evidence type="ECO:0000259" key="5">
    <source>
        <dbReference type="PROSITE" id="PS51352"/>
    </source>
</evidence>
<dbReference type="Proteomes" id="UP000250557">
    <property type="component" value="Chromosome"/>
</dbReference>
<evidence type="ECO:0000313" key="8">
    <source>
        <dbReference type="Proteomes" id="UP000250557"/>
    </source>
</evidence>
<name>A0AAE6JCF2_9SPHI</name>
<dbReference type="Proteomes" id="UP000663940">
    <property type="component" value="Chromosome"/>
</dbReference>
<dbReference type="Gene3D" id="3.40.30.10">
    <property type="entry name" value="Glutaredoxin"/>
    <property type="match status" value="1"/>
</dbReference>
<dbReference type="EMBL" id="CP043451">
    <property type="protein sequence ID" value="QEM03129.1"/>
    <property type="molecule type" value="Genomic_DNA"/>
</dbReference>
<dbReference type="SUPFAM" id="SSF52833">
    <property type="entry name" value="Thioredoxin-like"/>
    <property type="match status" value="1"/>
</dbReference>
<keyword evidence="9" id="KW-1185">Reference proteome</keyword>
<dbReference type="InterPro" id="IPR050553">
    <property type="entry name" value="Thioredoxin_ResA/DsbE_sf"/>
</dbReference>
<reference evidence="6 8" key="1">
    <citation type="submission" date="2019-08" db="EMBL/GenBank/DDBJ databases">
        <title>Comparative genome analysis confer to the adaptation heavy metal polluted environment.</title>
        <authorList>
            <person name="Li Y."/>
        </authorList>
    </citation>
    <scope>NUCLEOTIDE SEQUENCE [LARGE SCALE GENOMIC DNA]</scope>
    <source>
        <strain evidence="6 8">P2</strain>
    </source>
</reference>
<keyword evidence="4" id="KW-0676">Redox-active center</keyword>
<evidence type="ECO:0000313" key="7">
    <source>
        <dbReference type="EMBL" id="QTE48118.1"/>
    </source>
</evidence>
<dbReference type="Pfam" id="PF00578">
    <property type="entry name" value="AhpC-TSA"/>
    <property type="match status" value="1"/>
</dbReference>
<evidence type="ECO:0000313" key="6">
    <source>
        <dbReference type="EMBL" id="QEM03129.1"/>
    </source>
</evidence>
<sequence length="543" mass="62270">MSKPKIIWVAFLLLPGLLYAQRKAKTNTSGSVVIISGRYYNYESKIDSVNIDLWDNLFTADKSQFIPHRSYRVPLKNGRFTFKLDSVYKLSYFSLSDFNDKWGNAFPYLKFYLIGPGDNINIAITNVKPSIAEYIETDKGDSTCVNCKTILFAGKGSEKNNCRYSLDTASANAWKFYNKEETAQYYKTLKIYQDQGAELPIPTLSQESNRLQKRIDYILKTPFNILYNFKSKLSNETYGIVEANLIGKVMNDLYAKPMSIRTSMATSGLEKDNYKNLYKEKYQIKSSGIIQNNASNSVFYLDYILTRSKLETLLLGNNNEEKKRQVNLPLVEKVYNYLKFNYTGQLKEKLLTAFVYNNISYINDDSPILSDCLYTVKNDQYLDILNLSISNNQIGKTAYNFSLPDRNDRMINLSDYKGKVVFIDFWFTGCQGCIEYFKNVLSKVEEAYSSNENVVFISISLDANKDIWNKGVTSNFYTSTKIINLYKANSSQVIKQYSIVAYPHPLLIDKEGKIFSNSENDLRAKGVNGLTQKIKEALELKSK</sequence>
<dbReference type="InterPro" id="IPR036249">
    <property type="entry name" value="Thioredoxin-like_sf"/>
</dbReference>
<comment type="subcellular location">
    <subcellularLocation>
        <location evidence="1">Cell envelope</location>
    </subcellularLocation>
</comment>
<dbReference type="CDD" id="cd02966">
    <property type="entry name" value="TlpA_like_family"/>
    <property type="match status" value="1"/>
</dbReference>
<reference evidence="7 9" key="2">
    <citation type="submission" date="2021-03" db="EMBL/GenBank/DDBJ databases">
        <title>Mucilaginibacter strains isolated from gold and copper mining confer multi heavy-metal resistance.</title>
        <authorList>
            <person name="Li Y."/>
        </authorList>
    </citation>
    <scope>NUCLEOTIDE SEQUENCE [LARGE SCALE GENOMIC DNA]</scope>
    <source>
        <strain evidence="7 9">P2-4</strain>
    </source>
</reference>
<organism evidence="6 8">
    <name type="scientific">Mucilaginibacter rubeus</name>
    <dbReference type="NCBI Taxonomy" id="2027860"/>
    <lineage>
        <taxon>Bacteria</taxon>
        <taxon>Pseudomonadati</taxon>
        <taxon>Bacteroidota</taxon>
        <taxon>Sphingobacteriia</taxon>
        <taxon>Sphingobacteriales</taxon>
        <taxon>Sphingobacteriaceae</taxon>
        <taxon>Mucilaginibacter</taxon>
    </lineage>
</organism>
<evidence type="ECO:0000256" key="3">
    <source>
        <dbReference type="ARBA" id="ARBA00023157"/>
    </source>
</evidence>
<protein>
    <submittedName>
        <fullName evidence="6">TlpA family protein disulfide reductase</fullName>
    </submittedName>
</protein>
<keyword evidence="3" id="KW-1015">Disulfide bond</keyword>
<dbReference type="PANTHER" id="PTHR42852:SF6">
    <property type="entry name" value="THIOL:DISULFIDE INTERCHANGE PROTEIN DSBE"/>
    <property type="match status" value="1"/>
</dbReference>
<evidence type="ECO:0000256" key="1">
    <source>
        <dbReference type="ARBA" id="ARBA00004196"/>
    </source>
</evidence>
<dbReference type="GO" id="GO:0016491">
    <property type="term" value="F:oxidoreductase activity"/>
    <property type="evidence" value="ECO:0007669"/>
    <property type="project" value="InterPro"/>
</dbReference>
<dbReference type="GO" id="GO:0030313">
    <property type="term" value="C:cell envelope"/>
    <property type="evidence" value="ECO:0007669"/>
    <property type="project" value="UniProtKB-SubCell"/>
</dbReference>
<evidence type="ECO:0000313" key="9">
    <source>
        <dbReference type="Proteomes" id="UP000663940"/>
    </source>
</evidence>
<dbReference type="GO" id="GO:0017004">
    <property type="term" value="P:cytochrome complex assembly"/>
    <property type="evidence" value="ECO:0007669"/>
    <property type="project" value="UniProtKB-KW"/>
</dbReference>
<keyword evidence="2" id="KW-0201">Cytochrome c-type biogenesis</keyword>
<dbReference type="AlphaFoldDB" id="A0AAE6JCF2"/>
<feature type="domain" description="Thioredoxin" evidence="5">
    <location>
        <begin position="392"/>
        <end position="539"/>
    </location>
</feature>
<dbReference type="InterPro" id="IPR000866">
    <property type="entry name" value="AhpC/TSA"/>
</dbReference>
<dbReference type="RefSeq" id="WP_112656875.1">
    <property type="nucleotide sequence ID" value="NZ_CP043451.1"/>
</dbReference>
<dbReference type="GO" id="GO:0016209">
    <property type="term" value="F:antioxidant activity"/>
    <property type="evidence" value="ECO:0007669"/>
    <property type="project" value="InterPro"/>
</dbReference>
<dbReference type="EMBL" id="CP071880">
    <property type="protein sequence ID" value="QTE48118.1"/>
    <property type="molecule type" value="Genomic_DNA"/>
</dbReference>
<evidence type="ECO:0000256" key="2">
    <source>
        <dbReference type="ARBA" id="ARBA00022748"/>
    </source>
</evidence>
<accession>A0AAE6JCF2</accession>
<dbReference type="PROSITE" id="PS51352">
    <property type="entry name" value="THIOREDOXIN_2"/>
    <property type="match status" value="1"/>
</dbReference>
<dbReference type="InterPro" id="IPR013766">
    <property type="entry name" value="Thioredoxin_domain"/>
</dbReference>
<dbReference type="PANTHER" id="PTHR42852">
    <property type="entry name" value="THIOL:DISULFIDE INTERCHANGE PROTEIN DSBE"/>
    <property type="match status" value="1"/>
</dbReference>
<gene>
    <name evidence="6" type="ORF">DIU31_006180</name>
    <name evidence="7" type="ORF">J3L21_21525</name>
</gene>
<evidence type="ECO:0000256" key="4">
    <source>
        <dbReference type="ARBA" id="ARBA00023284"/>
    </source>
</evidence>